<proteinExistence type="predicted"/>
<dbReference type="AlphaFoldDB" id="A0A382BVN8"/>
<name>A0A382BVN8_9ZZZZ</name>
<gene>
    <name evidence="1" type="ORF">METZ01_LOCUS170734</name>
</gene>
<reference evidence="1" key="1">
    <citation type="submission" date="2018-05" db="EMBL/GenBank/DDBJ databases">
        <authorList>
            <person name="Lanie J.A."/>
            <person name="Ng W.-L."/>
            <person name="Kazmierczak K.M."/>
            <person name="Andrzejewski T.M."/>
            <person name="Davidsen T.M."/>
            <person name="Wayne K.J."/>
            <person name="Tettelin H."/>
            <person name="Glass J.I."/>
            <person name="Rusch D."/>
            <person name="Podicherti R."/>
            <person name="Tsui H.-C.T."/>
            <person name="Winkler M.E."/>
        </authorList>
    </citation>
    <scope>NUCLEOTIDE SEQUENCE</scope>
</reference>
<protein>
    <submittedName>
        <fullName evidence="1">Uncharacterized protein</fullName>
    </submittedName>
</protein>
<evidence type="ECO:0000313" key="1">
    <source>
        <dbReference type="EMBL" id="SVB17880.1"/>
    </source>
</evidence>
<feature type="non-terminal residue" evidence="1">
    <location>
        <position position="31"/>
    </location>
</feature>
<sequence length="31" mass="3250">MLYKGGVLSISEEGNINQGLQGSYMGIGSDM</sequence>
<accession>A0A382BVN8</accession>
<dbReference type="EMBL" id="UINC01031589">
    <property type="protein sequence ID" value="SVB17880.1"/>
    <property type="molecule type" value="Genomic_DNA"/>
</dbReference>
<organism evidence="1">
    <name type="scientific">marine metagenome</name>
    <dbReference type="NCBI Taxonomy" id="408172"/>
    <lineage>
        <taxon>unclassified sequences</taxon>
        <taxon>metagenomes</taxon>
        <taxon>ecological metagenomes</taxon>
    </lineage>
</organism>